<dbReference type="PANTHER" id="PTHR19211">
    <property type="entry name" value="ATP-BINDING TRANSPORT PROTEIN-RELATED"/>
    <property type="match status" value="1"/>
</dbReference>
<feature type="domain" description="ABC transporter" evidence="4">
    <location>
        <begin position="4"/>
        <end position="246"/>
    </location>
</feature>
<organism evidence="5 6">
    <name type="scientific">Corynebacterium guangdongense</name>
    <dbReference type="NCBI Taxonomy" id="1783348"/>
    <lineage>
        <taxon>Bacteria</taxon>
        <taxon>Bacillati</taxon>
        <taxon>Actinomycetota</taxon>
        <taxon>Actinomycetes</taxon>
        <taxon>Mycobacteriales</taxon>
        <taxon>Corynebacteriaceae</taxon>
        <taxon>Corynebacterium</taxon>
    </lineage>
</organism>
<evidence type="ECO:0000259" key="4">
    <source>
        <dbReference type="PROSITE" id="PS50893"/>
    </source>
</evidence>
<comment type="caution">
    <text evidence="5">The sequence shown here is derived from an EMBL/GenBank/DDBJ whole genome shotgun (WGS) entry which is preliminary data.</text>
</comment>
<dbReference type="EMBL" id="JAVDXZ010000001">
    <property type="protein sequence ID" value="MDR7330406.1"/>
    <property type="molecule type" value="Genomic_DNA"/>
</dbReference>
<dbReference type="RefSeq" id="WP_290196074.1">
    <property type="nucleotide sequence ID" value="NZ_CP047654.1"/>
</dbReference>
<dbReference type="Pfam" id="PF00005">
    <property type="entry name" value="ABC_tran"/>
    <property type="match status" value="2"/>
</dbReference>
<dbReference type="SMART" id="SM00382">
    <property type="entry name" value="AAA"/>
    <property type="match status" value="2"/>
</dbReference>
<dbReference type="PANTHER" id="PTHR19211:SF95">
    <property type="entry name" value="ABC TRANSPORTER F FAMILY MEMBER 2"/>
    <property type="match status" value="1"/>
</dbReference>
<name>A0ABU1ZZQ1_9CORY</name>
<evidence type="ECO:0000313" key="5">
    <source>
        <dbReference type="EMBL" id="MDR7330406.1"/>
    </source>
</evidence>
<dbReference type="InterPro" id="IPR003593">
    <property type="entry name" value="AAA+_ATPase"/>
</dbReference>
<evidence type="ECO:0000256" key="2">
    <source>
        <dbReference type="ARBA" id="ARBA00022741"/>
    </source>
</evidence>
<dbReference type="InterPro" id="IPR050611">
    <property type="entry name" value="ABCF"/>
</dbReference>
<dbReference type="Proteomes" id="UP001180840">
    <property type="component" value="Unassembled WGS sequence"/>
</dbReference>
<dbReference type="GO" id="GO:0005524">
    <property type="term" value="F:ATP binding"/>
    <property type="evidence" value="ECO:0007669"/>
    <property type="project" value="UniProtKB-KW"/>
</dbReference>
<protein>
    <submittedName>
        <fullName evidence="5">Macrolide transport system ATP-binding/permease protein</fullName>
    </submittedName>
</protein>
<evidence type="ECO:0000313" key="6">
    <source>
        <dbReference type="Proteomes" id="UP001180840"/>
    </source>
</evidence>
<proteinExistence type="predicted"/>
<dbReference type="PROSITE" id="PS50893">
    <property type="entry name" value="ABC_TRANSPORTER_2"/>
    <property type="match status" value="1"/>
</dbReference>
<keyword evidence="6" id="KW-1185">Reference proteome</keyword>
<accession>A0ABU1ZZQ1</accession>
<reference evidence="5" key="1">
    <citation type="submission" date="2023-07" db="EMBL/GenBank/DDBJ databases">
        <title>Sequencing the genomes of 1000 actinobacteria strains.</title>
        <authorList>
            <person name="Klenk H.-P."/>
        </authorList>
    </citation>
    <scope>NUCLEOTIDE SEQUENCE</scope>
    <source>
        <strain evidence="5">DSM 107476</strain>
    </source>
</reference>
<evidence type="ECO:0000256" key="1">
    <source>
        <dbReference type="ARBA" id="ARBA00022737"/>
    </source>
</evidence>
<dbReference type="SUPFAM" id="SSF52540">
    <property type="entry name" value="P-loop containing nucleoside triphosphate hydrolases"/>
    <property type="match status" value="2"/>
</dbReference>
<sequence length="495" mass="53954">MSVLSFSHVTFSHTTEPLLSDLSLSVGAGERVCLVGPNGAGKTTLLRLAAGDLSPEYGTITSAVTTATAADTVGELLADATRTDRLLQQRFEALTADLTDDPTGKQAAEYDRVLAEMTARDVWSLAARVETLLAGLGLAGLDHDRAMAALSPGQQGRLTLVALLLTNPEQLVLDEPTNHLDDAARDFLIGFLRDFSGPVLFASHDRDFIERTATSMADLDTAPWEAVALADDARPPTGVHKQAGTYSDFLVTKAIAHQRHLDLHAAQQAEKRSLNRHRREADSAFRKFDPAKVENKITKKFYGDRIAKVTSQRKTADERKLAALEAREIRKPRETLYDFAFPPATHVAPIAVRIRGRVELDLAGGEKLLVNGPNGAGKSTLLRQIAASTSAGFLPQELPADGEPIGEPGKGFLHPKFFDVPVRLLSDGNRRRTQLARLAAQAPDVLIVDEPTNYLDLEAIEGVEKALREWNGTVILATHDRWLIEHFEGRRVELG</sequence>
<dbReference type="InterPro" id="IPR027417">
    <property type="entry name" value="P-loop_NTPase"/>
</dbReference>
<dbReference type="CDD" id="cd03221">
    <property type="entry name" value="ABCF_EF-3"/>
    <property type="match status" value="1"/>
</dbReference>
<dbReference type="Gene3D" id="3.40.50.300">
    <property type="entry name" value="P-loop containing nucleotide triphosphate hydrolases"/>
    <property type="match status" value="3"/>
</dbReference>
<evidence type="ECO:0000256" key="3">
    <source>
        <dbReference type="ARBA" id="ARBA00022840"/>
    </source>
</evidence>
<keyword evidence="1" id="KW-0677">Repeat</keyword>
<dbReference type="InterPro" id="IPR003439">
    <property type="entry name" value="ABC_transporter-like_ATP-bd"/>
</dbReference>
<keyword evidence="3 5" id="KW-0067">ATP-binding</keyword>
<keyword evidence="2" id="KW-0547">Nucleotide-binding</keyword>
<gene>
    <name evidence="5" type="ORF">J2S39_002082</name>
</gene>